<accession>A0A183JWK4</accession>
<evidence type="ECO:0000313" key="1">
    <source>
        <dbReference type="EMBL" id="VDP24888.1"/>
    </source>
</evidence>
<organism evidence="3">
    <name type="scientific">Schistosoma curassoni</name>
    <dbReference type="NCBI Taxonomy" id="6186"/>
    <lineage>
        <taxon>Eukaryota</taxon>
        <taxon>Metazoa</taxon>
        <taxon>Spiralia</taxon>
        <taxon>Lophotrochozoa</taxon>
        <taxon>Platyhelminthes</taxon>
        <taxon>Trematoda</taxon>
        <taxon>Digenea</taxon>
        <taxon>Strigeidida</taxon>
        <taxon>Schistosomatoidea</taxon>
        <taxon>Schistosomatidae</taxon>
        <taxon>Schistosoma</taxon>
    </lineage>
</organism>
<dbReference type="AlphaFoldDB" id="A0A183JWK4"/>
<keyword evidence="2" id="KW-1185">Reference proteome</keyword>
<evidence type="ECO:0000313" key="3">
    <source>
        <dbReference type="WBParaSite" id="SCUD_0000709901-mRNA-1"/>
    </source>
</evidence>
<dbReference type="Proteomes" id="UP000279833">
    <property type="component" value="Unassembled WGS sequence"/>
</dbReference>
<gene>
    <name evidence="1" type="ORF">SCUD_LOCUS7099</name>
</gene>
<protein>
    <submittedName>
        <fullName evidence="3">Myosin heavy chain</fullName>
    </submittedName>
</protein>
<reference evidence="3" key="1">
    <citation type="submission" date="2016-06" db="UniProtKB">
        <authorList>
            <consortium name="WormBaseParasite"/>
        </authorList>
    </citation>
    <scope>IDENTIFICATION</scope>
</reference>
<name>A0A183JWK4_9TREM</name>
<dbReference type="WBParaSite" id="SCUD_0000709901-mRNA-1">
    <property type="protein sequence ID" value="SCUD_0000709901-mRNA-1"/>
    <property type="gene ID" value="SCUD_0000709901"/>
</dbReference>
<evidence type="ECO:0000313" key="2">
    <source>
        <dbReference type="Proteomes" id="UP000279833"/>
    </source>
</evidence>
<proteinExistence type="predicted"/>
<dbReference type="EMBL" id="UZAK01032248">
    <property type="protein sequence ID" value="VDP24888.1"/>
    <property type="molecule type" value="Genomic_DNA"/>
</dbReference>
<sequence>MFLPLQNRLTDELTESKNLNSTLQAKCHQLQIEADDAVKSNQICQEKLISLEKNLESIRSESQSNQT</sequence>
<reference evidence="1 2" key="2">
    <citation type="submission" date="2018-11" db="EMBL/GenBank/DDBJ databases">
        <authorList>
            <consortium name="Pathogen Informatics"/>
        </authorList>
    </citation>
    <scope>NUCLEOTIDE SEQUENCE [LARGE SCALE GENOMIC DNA]</scope>
    <source>
        <strain evidence="1">Dakar</strain>
        <strain evidence="2">Dakar, Senegal</strain>
    </source>
</reference>